<dbReference type="Gene3D" id="2.30.110.50">
    <property type="match status" value="1"/>
</dbReference>
<evidence type="ECO:0000259" key="3">
    <source>
        <dbReference type="Pfam" id="PF10106"/>
    </source>
</evidence>
<dbReference type="AlphaFoldDB" id="A0A4R7BG12"/>
<evidence type="ECO:0000313" key="5">
    <source>
        <dbReference type="EMBL" id="TDR82636.1"/>
    </source>
</evidence>
<comment type="caution">
    <text evidence="5">The sequence shown here is derived from an EMBL/GenBank/DDBJ whole genome shotgun (WGS) entry which is preliminary data.</text>
</comment>
<dbReference type="NCBIfam" id="TIGR01646">
    <property type="entry name" value="vgr_GE"/>
    <property type="match status" value="1"/>
</dbReference>
<gene>
    <name evidence="5" type="ORF">DFP86_10121</name>
</gene>
<dbReference type="NCBIfam" id="TIGR03361">
    <property type="entry name" value="VI_Rhs_Vgr"/>
    <property type="match status" value="1"/>
</dbReference>
<dbReference type="Pfam" id="PF04717">
    <property type="entry name" value="Phage_base_V"/>
    <property type="match status" value="1"/>
</dbReference>
<dbReference type="InterPro" id="IPR006533">
    <property type="entry name" value="T6SS_Vgr_RhsGE"/>
</dbReference>
<dbReference type="Gene3D" id="2.40.50.230">
    <property type="entry name" value="Gp5 N-terminal domain"/>
    <property type="match status" value="1"/>
</dbReference>
<comment type="similarity">
    <text evidence="1">Belongs to the VgrG protein family.</text>
</comment>
<feature type="domain" description="DUF2345" evidence="3">
    <location>
        <begin position="674"/>
        <end position="817"/>
    </location>
</feature>
<dbReference type="InterPro" id="IPR037026">
    <property type="entry name" value="Vgr_OB-fold_dom_sf"/>
</dbReference>
<dbReference type="Pfam" id="PF05954">
    <property type="entry name" value="Phage_GPD"/>
    <property type="match status" value="1"/>
</dbReference>
<dbReference type="Pfam" id="PF13296">
    <property type="entry name" value="T6SS_Vgr"/>
    <property type="match status" value="1"/>
</dbReference>
<accession>A0A4R7BG12</accession>
<dbReference type="Pfam" id="PF10106">
    <property type="entry name" value="DUF2345"/>
    <property type="match status" value="1"/>
</dbReference>
<proteinExistence type="inferred from homology"/>
<dbReference type="Gene3D" id="3.55.50.10">
    <property type="entry name" value="Baseplate protein-like domains"/>
    <property type="match status" value="1"/>
</dbReference>
<dbReference type="InterPro" id="IPR017847">
    <property type="entry name" value="T6SS_RhsGE_Vgr_subset"/>
</dbReference>
<feature type="domain" description="Putative type VI secretion system Rhs element associated Vgr" evidence="4">
    <location>
        <begin position="533"/>
        <end position="640"/>
    </location>
</feature>
<dbReference type="RefSeq" id="WP_133677971.1">
    <property type="nucleotide sequence ID" value="NZ_SNZP01000001.1"/>
</dbReference>
<keyword evidence="6" id="KW-1185">Reference proteome</keyword>
<evidence type="ECO:0000259" key="4">
    <source>
        <dbReference type="Pfam" id="PF13296"/>
    </source>
</evidence>
<dbReference type="EMBL" id="SNZP01000001">
    <property type="protein sequence ID" value="TDR82636.1"/>
    <property type="molecule type" value="Genomic_DNA"/>
</dbReference>
<dbReference type="SUPFAM" id="SSF69349">
    <property type="entry name" value="Phage fibre proteins"/>
    <property type="match status" value="1"/>
</dbReference>
<evidence type="ECO:0000313" key="6">
    <source>
        <dbReference type="Proteomes" id="UP000295611"/>
    </source>
</evidence>
<dbReference type="OrthoDB" id="1907165at2"/>
<feature type="domain" description="Gp5/Type VI secretion system Vgr protein OB-fold" evidence="2">
    <location>
        <begin position="437"/>
        <end position="506"/>
    </location>
</feature>
<reference evidence="5 6" key="1">
    <citation type="submission" date="2019-03" db="EMBL/GenBank/DDBJ databases">
        <title>Genomic Encyclopedia of Type Strains, Phase III (KMG-III): the genomes of soil and plant-associated and newly described type strains.</title>
        <authorList>
            <person name="Whitman W."/>
        </authorList>
    </citation>
    <scope>NUCLEOTIDE SEQUENCE [LARGE SCALE GENOMIC DNA]</scope>
    <source>
        <strain evidence="5 6">CECT 8976</strain>
    </source>
</reference>
<organism evidence="5 6">
    <name type="scientific">Paludibacterium purpuratum</name>
    <dbReference type="NCBI Taxonomy" id="1144873"/>
    <lineage>
        <taxon>Bacteria</taxon>
        <taxon>Pseudomonadati</taxon>
        <taxon>Pseudomonadota</taxon>
        <taxon>Betaproteobacteria</taxon>
        <taxon>Neisseriales</taxon>
        <taxon>Chromobacteriaceae</taxon>
        <taxon>Paludibacterium</taxon>
    </lineage>
</organism>
<dbReference type="SUPFAM" id="SSF69279">
    <property type="entry name" value="Phage tail proteins"/>
    <property type="match status" value="2"/>
</dbReference>
<evidence type="ECO:0000259" key="2">
    <source>
        <dbReference type="Pfam" id="PF04717"/>
    </source>
</evidence>
<dbReference type="Gene3D" id="4.10.220.110">
    <property type="match status" value="1"/>
</dbReference>
<dbReference type="InterPro" id="IPR028244">
    <property type="entry name" value="T6SS_Rhs_Vgr_dom"/>
</dbReference>
<sequence>MDITSLLASFATAFNQESRALSLALADSFSAEQLLPLEVVGEEGVSRAYRYRLTCLSPDCAIELKTLLGLPARFGIAGADGVETVRCGVVSKVELLGSDGGFARYALTVESPFSLLRHRKTSRVFQDVSVPDIVKKIFAEHAAANAVFARVQTLDLHVRDARPRRYCLQYRESDFDFVERLLSEEGYAWRFDHSDDASGSSPGTIPQVKLVVFDDSFNLPEAAVCRVRYHRADATEAEDGLTDWQASRQIVPGSVALASFDYQPVSTRHAGDDSRIEQGRSGAALQASLQDYDSPGLHYAGDIEQLARYAQLRQQAHDLQAKAFQGSGPVRGLAAGQIFRLDDHPAHEQDRREQREFVVTQQSFTARNNLPTDLAQIAGMGDRTAQVPFHTQFQAQRRGIRLTPPYADSKHAKPTSLGSQTATVVGPAEQEVYTDRFGRLKVQFHWQRQGESPADLDDKSSCWLRMAMPSAGAGFGHQFLPRVGQEVLVDFIENDIDRPVIIGVLYNGSHPTPGFSGVGRLPANKTLSGIKSKEHQGSQYNEWLFDDTPGEVRAKFSSEHAKTQLNLGFLTHPRQDGKAEARGEGAELRTDASLALRAAQGVLLTTYARLQASQNQLAREETLELLDQCAELFQAFGDYAAQHQALPLDRSVQQALIAQLKAWEHGSNTAPKQSGGGAPLMSLAAQGGLSYSTPAGIVGYAGLNYDLAAKKHLQCSAGEQYSVQAGNGISLFAQSGDMRLIAHQGPMLLQAQHNSLTAEAEQNIRLSVVNGEVLVHAPTIRLVSNAGSFIKLDGNITLGTPGKIFQQANAKHMSGPAGDSVPSPNFAAGPTDQKFQLHYPGGGAVQPDLAANRDYEITLKDGSVLKGTTDDKGQADLLQDQAMQVARARILPKQN</sequence>
<name>A0A4R7BG12_9NEIS</name>
<dbReference type="SUPFAM" id="SSF69255">
    <property type="entry name" value="gp5 N-terminal domain-like"/>
    <property type="match status" value="1"/>
</dbReference>
<dbReference type="InterPro" id="IPR018769">
    <property type="entry name" value="VgrG2_DUF2345"/>
</dbReference>
<dbReference type="InterPro" id="IPR006531">
    <property type="entry name" value="Gp5/Vgr_OB"/>
</dbReference>
<dbReference type="Proteomes" id="UP000295611">
    <property type="component" value="Unassembled WGS sequence"/>
</dbReference>
<evidence type="ECO:0000256" key="1">
    <source>
        <dbReference type="ARBA" id="ARBA00005558"/>
    </source>
</evidence>
<protein>
    <submittedName>
        <fullName evidence="5">Type VI secretion system secreted protein VgrG</fullName>
    </submittedName>
</protein>